<keyword evidence="3" id="KW-1185">Reference proteome</keyword>
<evidence type="ECO:0008006" key="4">
    <source>
        <dbReference type="Google" id="ProtNLM"/>
    </source>
</evidence>
<reference evidence="2" key="1">
    <citation type="journal article" date="2014" name="Int. J. Syst. Evol. Microbiol.">
        <title>Complete genome sequence of Corynebacterium casei LMG S-19264T (=DSM 44701T), isolated from a smear-ripened cheese.</title>
        <authorList>
            <consortium name="US DOE Joint Genome Institute (JGI-PGF)"/>
            <person name="Walter F."/>
            <person name="Albersmeier A."/>
            <person name="Kalinowski J."/>
            <person name="Ruckert C."/>
        </authorList>
    </citation>
    <scope>NUCLEOTIDE SEQUENCE</scope>
    <source>
        <strain evidence="2">KCTC 23430</strain>
    </source>
</reference>
<reference evidence="2" key="2">
    <citation type="submission" date="2020-09" db="EMBL/GenBank/DDBJ databases">
        <authorList>
            <person name="Sun Q."/>
            <person name="Kim S."/>
        </authorList>
    </citation>
    <scope>NUCLEOTIDE SEQUENCE</scope>
    <source>
        <strain evidence="2">KCTC 23430</strain>
    </source>
</reference>
<gene>
    <name evidence="2" type="ORF">GCM10007053_05250</name>
</gene>
<dbReference type="InterPro" id="IPR007433">
    <property type="entry name" value="DUF481"/>
</dbReference>
<protein>
    <recommendedName>
        <fullName evidence="4">DUF481 domain-containing protein</fullName>
    </recommendedName>
</protein>
<dbReference type="EMBL" id="BMYM01000001">
    <property type="protein sequence ID" value="GHD27246.1"/>
    <property type="molecule type" value="Genomic_DNA"/>
</dbReference>
<dbReference type="Proteomes" id="UP000644693">
    <property type="component" value="Unassembled WGS sequence"/>
</dbReference>
<organism evidence="2 3">
    <name type="scientific">Parahalioglobus pacificus</name>
    <dbReference type="NCBI Taxonomy" id="930806"/>
    <lineage>
        <taxon>Bacteria</taxon>
        <taxon>Pseudomonadati</taxon>
        <taxon>Pseudomonadota</taxon>
        <taxon>Gammaproteobacteria</taxon>
        <taxon>Cellvibrionales</taxon>
        <taxon>Halieaceae</taxon>
        <taxon>Parahalioglobus</taxon>
    </lineage>
</organism>
<accession>A0A918XD64</accession>
<evidence type="ECO:0000313" key="2">
    <source>
        <dbReference type="EMBL" id="GHD27246.1"/>
    </source>
</evidence>
<evidence type="ECO:0000313" key="3">
    <source>
        <dbReference type="Proteomes" id="UP000644693"/>
    </source>
</evidence>
<dbReference type="RefSeq" id="WP_189474891.1">
    <property type="nucleotide sequence ID" value="NZ_BMYM01000001.1"/>
</dbReference>
<proteinExistence type="predicted"/>
<feature type="chain" id="PRO_5036903540" description="DUF481 domain-containing protein" evidence="1">
    <location>
        <begin position="23"/>
        <end position="342"/>
    </location>
</feature>
<feature type="signal peptide" evidence="1">
    <location>
        <begin position="1"/>
        <end position="22"/>
    </location>
</feature>
<keyword evidence="1" id="KW-0732">Signal</keyword>
<comment type="caution">
    <text evidence="2">The sequence shown here is derived from an EMBL/GenBank/DDBJ whole genome shotgun (WGS) entry which is preliminary data.</text>
</comment>
<name>A0A918XD64_9GAMM</name>
<dbReference type="Pfam" id="PF04338">
    <property type="entry name" value="DUF481"/>
    <property type="match status" value="1"/>
</dbReference>
<evidence type="ECO:0000256" key="1">
    <source>
        <dbReference type="SAM" id="SignalP"/>
    </source>
</evidence>
<dbReference type="AlphaFoldDB" id="A0A918XD64"/>
<sequence>MKIIRILLAGLLLVPLAMPAQAVSRKTDVVTLYNGDTVTGEIKSLFGGILELSTDAMGTLKIEWQEIARLESKYNYEIRLSDGRRHYGTMNSDTRPGELVVEDLYGDHSVDSLAIVELRPIEERWIDRLDVYLSANYNYTKASSVQSITFNTEIGYENENSRTSLTSRVVNTNTLDEDTSSGRVDLARRVWTDRARLYRLFYGNLEYNDELGLDRRVTVGAGLGRYFIDNNRHRFSGAFGLQALTERQVESSGTDQSLELFISSEYAIWQFDTPEMDIALTGALFPSLTESGRVRSNTDIRIRWEIIEDLFWDVSAWATYDNKADSGNQVDYGVSTGIGWEY</sequence>